<gene>
    <name evidence="2" type="ORF">KSZ_71770</name>
</gene>
<dbReference type="EMBL" id="BNJJ01000032">
    <property type="protein sequence ID" value="GHO89171.1"/>
    <property type="molecule type" value="Genomic_DNA"/>
</dbReference>
<reference evidence="2 3" key="1">
    <citation type="journal article" date="2021" name="Int. J. Syst. Evol. Microbiol.">
        <title>Reticulibacter mediterranei gen. nov., sp. nov., within the new family Reticulibacteraceae fam. nov., and Ktedonospora formicarum gen. nov., sp. nov., Ktedonobacter robiniae sp. nov., Dictyobacter formicarum sp. nov. and Dictyobacter arantiisoli sp. nov., belonging to the class Ktedonobacteria.</title>
        <authorList>
            <person name="Yabe S."/>
            <person name="Zheng Y."/>
            <person name="Wang C.M."/>
            <person name="Sakai Y."/>
            <person name="Abe K."/>
            <person name="Yokota A."/>
            <person name="Donadio S."/>
            <person name="Cavaletti L."/>
            <person name="Monciardini P."/>
        </authorList>
    </citation>
    <scope>NUCLEOTIDE SEQUENCE [LARGE SCALE GENOMIC DNA]</scope>
    <source>
        <strain evidence="2 3">SOSP1-9</strain>
    </source>
</reference>
<dbReference type="InterPro" id="IPR000719">
    <property type="entry name" value="Prot_kinase_dom"/>
</dbReference>
<organism evidence="2 3">
    <name type="scientific">Dictyobacter formicarum</name>
    <dbReference type="NCBI Taxonomy" id="2778368"/>
    <lineage>
        <taxon>Bacteria</taxon>
        <taxon>Bacillati</taxon>
        <taxon>Chloroflexota</taxon>
        <taxon>Ktedonobacteria</taxon>
        <taxon>Ktedonobacterales</taxon>
        <taxon>Dictyobacteraceae</taxon>
        <taxon>Dictyobacter</taxon>
    </lineage>
</organism>
<evidence type="ECO:0000313" key="3">
    <source>
        <dbReference type="Proteomes" id="UP000635565"/>
    </source>
</evidence>
<comment type="caution">
    <text evidence="2">The sequence shown here is derived from an EMBL/GenBank/DDBJ whole genome shotgun (WGS) entry which is preliminary data.</text>
</comment>
<dbReference type="InterPro" id="IPR011009">
    <property type="entry name" value="Kinase-like_dom_sf"/>
</dbReference>
<keyword evidence="3" id="KW-1185">Reference proteome</keyword>
<evidence type="ECO:0000313" key="2">
    <source>
        <dbReference type="EMBL" id="GHO89171.1"/>
    </source>
</evidence>
<accession>A0ABQ3VV36</accession>
<feature type="domain" description="Protein kinase" evidence="1">
    <location>
        <begin position="1"/>
        <end position="75"/>
    </location>
</feature>
<dbReference type="PROSITE" id="PS50011">
    <property type="entry name" value="PROTEIN_KINASE_DOM"/>
    <property type="match status" value="1"/>
</dbReference>
<dbReference type="RefSeq" id="WP_201366699.1">
    <property type="nucleotide sequence ID" value="NZ_BNJJ01000032.1"/>
</dbReference>
<dbReference type="SUPFAM" id="SSF56112">
    <property type="entry name" value="Protein kinase-like (PK-like)"/>
    <property type="match status" value="1"/>
</dbReference>
<protein>
    <recommendedName>
        <fullName evidence="1">Protein kinase domain-containing protein</fullName>
    </recommendedName>
</protein>
<dbReference type="Proteomes" id="UP000635565">
    <property type="component" value="Unassembled WGS sequence"/>
</dbReference>
<evidence type="ECO:0000259" key="1">
    <source>
        <dbReference type="PROSITE" id="PS50011"/>
    </source>
</evidence>
<sequence length="81" mass="9255">MYGLGVVMYEMLTGRALFNGDTLAEVTKQHMQDAPPPSQFNPNIPRDLENIILRCLEKEPKRRYHDGNALAHALEKFNNTI</sequence>
<name>A0ABQ3VV36_9CHLR</name>
<dbReference type="Gene3D" id="1.10.510.10">
    <property type="entry name" value="Transferase(Phosphotransferase) domain 1"/>
    <property type="match status" value="1"/>
</dbReference>
<proteinExistence type="predicted"/>